<comment type="caution">
    <text evidence="2">The sequence shown here is derived from an EMBL/GenBank/DDBJ whole genome shotgun (WGS) entry which is preliminary data.</text>
</comment>
<dbReference type="SUPFAM" id="SSF111369">
    <property type="entry name" value="HlyD-like secretion proteins"/>
    <property type="match status" value="2"/>
</dbReference>
<reference evidence="2" key="1">
    <citation type="journal article" date="2014" name="Int. J. Syst. Evol. Microbiol.">
        <title>Complete genome sequence of Corynebacterium casei LMG S-19264T (=DSM 44701T), isolated from a smear-ripened cheese.</title>
        <authorList>
            <consortium name="US DOE Joint Genome Institute (JGI-PGF)"/>
            <person name="Walter F."/>
            <person name="Albersmeier A."/>
            <person name="Kalinowski J."/>
            <person name="Ruckert C."/>
        </authorList>
    </citation>
    <scope>NUCLEOTIDE SEQUENCE</scope>
    <source>
        <strain evidence="2">NBRC 101628</strain>
    </source>
</reference>
<feature type="domain" description="YbhG-like alpha-helical hairpin" evidence="1">
    <location>
        <begin position="76"/>
        <end position="201"/>
    </location>
</feature>
<dbReference type="PANTHER" id="PTHR30438:SF1">
    <property type="entry name" value="36 KDA ANTIGEN"/>
    <property type="match status" value="1"/>
</dbReference>
<dbReference type="Gene3D" id="2.40.50.100">
    <property type="match status" value="1"/>
</dbReference>
<gene>
    <name evidence="2" type="ORF">GCM10007895_22800</name>
</gene>
<evidence type="ECO:0000259" key="1">
    <source>
        <dbReference type="Pfam" id="PF25881"/>
    </source>
</evidence>
<accession>A0AA37RY13</accession>
<evidence type="ECO:0000313" key="2">
    <source>
        <dbReference type="EMBL" id="GLP96974.1"/>
    </source>
</evidence>
<dbReference type="Gene3D" id="1.10.287.470">
    <property type="entry name" value="Helix hairpin bin"/>
    <property type="match status" value="1"/>
</dbReference>
<dbReference type="PANTHER" id="PTHR30438">
    <property type="entry name" value="36 KDA ANTIGEN-RELATED"/>
    <property type="match status" value="1"/>
</dbReference>
<organism evidence="2 3">
    <name type="scientific">Paraferrimonas sedimenticola</name>
    <dbReference type="NCBI Taxonomy" id="375674"/>
    <lineage>
        <taxon>Bacteria</taxon>
        <taxon>Pseudomonadati</taxon>
        <taxon>Pseudomonadota</taxon>
        <taxon>Gammaproteobacteria</taxon>
        <taxon>Alteromonadales</taxon>
        <taxon>Ferrimonadaceae</taxon>
        <taxon>Paraferrimonas</taxon>
    </lineage>
</organism>
<name>A0AA37RY13_9GAMM</name>
<proteinExistence type="predicted"/>
<dbReference type="InterPro" id="IPR059052">
    <property type="entry name" value="HH_YbhG-like"/>
</dbReference>
<evidence type="ECO:0000313" key="3">
    <source>
        <dbReference type="Proteomes" id="UP001161422"/>
    </source>
</evidence>
<reference evidence="2" key="2">
    <citation type="submission" date="2023-01" db="EMBL/GenBank/DDBJ databases">
        <title>Draft genome sequence of Paraferrimonas sedimenticola strain NBRC 101628.</title>
        <authorList>
            <person name="Sun Q."/>
            <person name="Mori K."/>
        </authorList>
    </citation>
    <scope>NUCLEOTIDE SEQUENCE</scope>
    <source>
        <strain evidence="2">NBRC 101628</strain>
    </source>
</reference>
<dbReference type="AlphaFoldDB" id="A0AA37RY13"/>
<keyword evidence="3" id="KW-1185">Reference proteome</keyword>
<protein>
    <submittedName>
        <fullName evidence="2">Membrane protein</fullName>
    </submittedName>
</protein>
<dbReference type="EMBL" id="BSNC01000005">
    <property type="protein sequence ID" value="GLP96974.1"/>
    <property type="molecule type" value="Genomic_DNA"/>
</dbReference>
<dbReference type="Pfam" id="PF25881">
    <property type="entry name" value="HH_YBHG"/>
    <property type="match status" value="1"/>
</dbReference>
<dbReference type="Gene3D" id="2.40.30.170">
    <property type="match status" value="1"/>
</dbReference>
<sequence length="327" mass="35854">MMQTNRGLASAVILLLVVALGYGLWLSFQPKPVIMQGQIEAREYNISSKVPGRVDKVLVRKGDAVDAQDLLFAIDSPELAAKLQQAQGGQAAAQAMLDQADKGARVQEIAAQKDQWLKAKAAAELAEVTYQRVQNLFDEGVVARQKRDEAYTQWQAAKYTEQAALAMYELAEEGAREEDKAAAAGNVLRAEGALREVSSVLEDSQMRAPVAGEVTEVLLQPGELVPQGFPVVSLVDMSDAWAVFQVREDLLKHLSQGEVVELYLPALEQSVEFEVSYISVMGDFATWRATESGNDFDMRTFEVELRPKQAIEGLRVGMSAIYTPTDS</sequence>
<dbReference type="Proteomes" id="UP001161422">
    <property type="component" value="Unassembled WGS sequence"/>
</dbReference>